<feature type="active site" evidence="4">
    <location>
        <position position="137"/>
    </location>
</feature>
<evidence type="ECO:0000313" key="11">
    <source>
        <dbReference type="Proteomes" id="UP000298663"/>
    </source>
</evidence>
<comment type="catalytic activity">
    <reaction evidence="8">
        <text>a 1,2-diacyl-sn-glycero-3-phosphocholine + H2O = a 1-acyl-sn-glycero-3-phosphocholine + a fatty acid + H(+)</text>
        <dbReference type="Rhea" id="RHEA:15801"/>
        <dbReference type="ChEBI" id="CHEBI:15377"/>
        <dbReference type="ChEBI" id="CHEBI:15378"/>
        <dbReference type="ChEBI" id="CHEBI:28868"/>
        <dbReference type="ChEBI" id="CHEBI:57643"/>
        <dbReference type="ChEBI" id="CHEBI:58168"/>
        <dbReference type="EC" id="3.1.1.4"/>
    </reaction>
</comment>
<proteinExistence type="inferred from homology"/>
<dbReference type="Proteomes" id="UP000298663">
    <property type="component" value="Unassembled WGS sequence"/>
</dbReference>
<evidence type="ECO:0000256" key="1">
    <source>
        <dbReference type="ARBA" id="ARBA00004613"/>
    </source>
</evidence>
<gene>
    <name evidence="10" type="ORF">L596_023809</name>
</gene>
<keyword evidence="5 8" id="KW-0106">Calcium</keyword>
<dbReference type="InterPro" id="IPR033112">
    <property type="entry name" value="PLA2_Asp_AS"/>
</dbReference>
<organism evidence="10 11">
    <name type="scientific">Steinernema carpocapsae</name>
    <name type="common">Entomopathogenic nematode</name>
    <dbReference type="NCBI Taxonomy" id="34508"/>
    <lineage>
        <taxon>Eukaryota</taxon>
        <taxon>Metazoa</taxon>
        <taxon>Ecdysozoa</taxon>
        <taxon>Nematoda</taxon>
        <taxon>Chromadorea</taxon>
        <taxon>Rhabditida</taxon>
        <taxon>Tylenchina</taxon>
        <taxon>Panagrolaimomorpha</taxon>
        <taxon>Strongyloidoidea</taxon>
        <taxon>Steinernematidae</taxon>
        <taxon>Steinernema</taxon>
    </lineage>
</organism>
<protein>
    <recommendedName>
        <fullName evidence="8">Phospholipase A2</fullName>
        <ecNumber evidence="8">3.1.1.4</ecNumber>
    </recommendedName>
</protein>
<feature type="binding site" evidence="5">
    <location>
        <position position="84"/>
    </location>
    <ligand>
        <name>Ca(2+)</name>
        <dbReference type="ChEBI" id="CHEBI:29108"/>
    </ligand>
</feature>
<dbReference type="Gene3D" id="1.20.90.10">
    <property type="entry name" value="Phospholipase A2 domain"/>
    <property type="match status" value="1"/>
</dbReference>
<comment type="subcellular location">
    <subcellularLocation>
        <location evidence="1 8">Secreted</location>
    </subcellularLocation>
</comment>
<feature type="chain" id="PRO_5020831465" description="Phospholipase A2" evidence="8">
    <location>
        <begin position="29"/>
        <end position="167"/>
    </location>
</feature>
<evidence type="ECO:0000256" key="6">
    <source>
        <dbReference type="PIRSR" id="PIRSR601211-3"/>
    </source>
</evidence>
<comment type="similarity">
    <text evidence="7">Belongs to the phospholipase A2 family.</text>
</comment>
<dbReference type="SMART" id="SM00085">
    <property type="entry name" value="PA2c"/>
    <property type="match status" value="1"/>
</dbReference>
<feature type="disulfide bond" evidence="6">
    <location>
        <begin position="64"/>
        <end position="80"/>
    </location>
</feature>
<name>A0A4U5MES8_STECR</name>
<comment type="cofactor">
    <cofactor evidence="5">
        <name>Ca(2+)</name>
        <dbReference type="ChEBI" id="CHEBI:29108"/>
    </cofactor>
    <text evidence="5">Binds 1 Ca(2+) ion per subunit.</text>
</comment>
<dbReference type="PANTHER" id="PTHR11716:SF107">
    <property type="entry name" value="PHOSPHOLIPASE A2"/>
    <property type="match status" value="1"/>
</dbReference>
<keyword evidence="8" id="KW-0378">Hydrolase</keyword>
<dbReference type="GO" id="GO:0050482">
    <property type="term" value="P:arachidonate secretion"/>
    <property type="evidence" value="ECO:0007669"/>
    <property type="project" value="InterPro"/>
</dbReference>
<dbReference type="Pfam" id="PF00068">
    <property type="entry name" value="Phospholip_A2_1"/>
    <property type="match status" value="1"/>
</dbReference>
<evidence type="ECO:0000259" key="9">
    <source>
        <dbReference type="SMART" id="SM00085"/>
    </source>
</evidence>
<dbReference type="GO" id="GO:0016042">
    <property type="term" value="P:lipid catabolic process"/>
    <property type="evidence" value="ECO:0007669"/>
    <property type="project" value="InterPro"/>
</dbReference>
<accession>A0A4U5MES8</accession>
<evidence type="ECO:0000256" key="2">
    <source>
        <dbReference type="ARBA" id="ARBA00022525"/>
    </source>
</evidence>
<dbReference type="GO" id="GO:0004623">
    <property type="term" value="F:phospholipase A2 activity"/>
    <property type="evidence" value="ECO:0007669"/>
    <property type="project" value="UniProtKB-EC"/>
</dbReference>
<evidence type="ECO:0000256" key="7">
    <source>
        <dbReference type="RuleBase" id="RU003654"/>
    </source>
</evidence>
<keyword evidence="11" id="KW-1185">Reference proteome</keyword>
<dbReference type="EMBL" id="AZBU02000008">
    <property type="protein sequence ID" value="TKR67699.1"/>
    <property type="molecule type" value="Genomic_DNA"/>
</dbReference>
<feature type="binding site" evidence="5">
    <location>
        <position position="67"/>
    </location>
    <ligand>
        <name>Ca(2+)</name>
        <dbReference type="ChEBI" id="CHEBI:29108"/>
    </ligand>
</feature>
<dbReference type="GO" id="GO:0005576">
    <property type="term" value="C:extracellular region"/>
    <property type="evidence" value="ECO:0007669"/>
    <property type="project" value="UniProtKB-SubCell"/>
</dbReference>
<keyword evidence="3 6" id="KW-1015">Disulfide bond</keyword>
<keyword evidence="8" id="KW-0732">Signal</keyword>
<dbReference type="CDD" id="cd00125">
    <property type="entry name" value="PLA2c"/>
    <property type="match status" value="1"/>
</dbReference>
<feature type="domain" description="Phospholipase A2-like central" evidence="9">
    <location>
        <begin position="38"/>
        <end position="157"/>
    </location>
</feature>
<dbReference type="STRING" id="34508.A0A4U5MES8"/>
<feature type="disulfide bond" evidence="6">
    <location>
        <begin position="118"/>
        <end position="134"/>
    </location>
</feature>
<evidence type="ECO:0000256" key="3">
    <source>
        <dbReference type="ARBA" id="ARBA00023157"/>
    </source>
</evidence>
<feature type="disulfide bond" evidence="6">
    <location>
        <begin position="86"/>
        <end position="136"/>
    </location>
</feature>
<feature type="active site" evidence="4">
    <location>
        <position position="83"/>
    </location>
</feature>
<dbReference type="OrthoDB" id="5839847at2759"/>
<feature type="signal peptide" evidence="8">
    <location>
        <begin position="1"/>
        <end position="28"/>
    </location>
</feature>
<dbReference type="AlphaFoldDB" id="A0A4U5MES8"/>
<dbReference type="SUPFAM" id="SSF48619">
    <property type="entry name" value="Phospholipase A2, PLA2"/>
    <property type="match status" value="1"/>
</dbReference>
<feature type="binding site" evidence="5">
    <location>
        <position position="65"/>
    </location>
    <ligand>
        <name>Ca(2+)</name>
        <dbReference type="ChEBI" id="CHEBI:29108"/>
    </ligand>
</feature>
<feature type="disulfide bond" evidence="6">
    <location>
        <begin position="79"/>
        <end position="143"/>
    </location>
</feature>
<dbReference type="PROSITE" id="PS00118">
    <property type="entry name" value="PA2_HIS"/>
    <property type="match status" value="1"/>
</dbReference>
<dbReference type="PRINTS" id="PR00389">
    <property type="entry name" value="PHPHLIPASEA2"/>
</dbReference>
<dbReference type="InterPro" id="IPR036444">
    <property type="entry name" value="PLipase_A2_dom_sf"/>
</dbReference>
<evidence type="ECO:0000256" key="5">
    <source>
        <dbReference type="PIRSR" id="PIRSR601211-2"/>
    </source>
</evidence>
<keyword evidence="2 8" id="KW-0964">Secreted</keyword>
<dbReference type="PANTHER" id="PTHR11716">
    <property type="entry name" value="PHOSPHOLIPASE A2 FAMILY MEMBER"/>
    <property type="match status" value="1"/>
</dbReference>
<dbReference type="InterPro" id="IPR033113">
    <property type="entry name" value="PLA2_histidine"/>
</dbReference>
<dbReference type="InterPro" id="IPR001211">
    <property type="entry name" value="PLA2"/>
</dbReference>
<sequence length="167" mass="18323">MTSTRFLLISAFFLSIFVLSSLSAPASSGKLIKKNVGALWNLEEMTRCALNHSAWEYNNYGCWCGVGGSGTPIDGIDDCCMHHDKCYDAAVDGGACFDVEIEYLDGYGWSCDNHVPSCSLSEDTSQTKCQKALCQCDHNVVTCWSKFPAPSLKPSCKKIKKLLDFHA</sequence>
<reference evidence="10 11" key="2">
    <citation type="journal article" date="2019" name="G3 (Bethesda)">
        <title>Hybrid Assembly of the Genome of the Entomopathogenic Nematode Steinernema carpocapsae Identifies the X-Chromosome.</title>
        <authorList>
            <person name="Serra L."/>
            <person name="Macchietto M."/>
            <person name="Macias-Munoz A."/>
            <person name="McGill C.J."/>
            <person name="Rodriguez I.M."/>
            <person name="Rodriguez B."/>
            <person name="Murad R."/>
            <person name="Mortazavi A."/>
        </authorList>
    </citation>
    <scope>NUCLEOTIDE SEQUENCE [LARGE SCALE GENOMIC DNA]</scope>
    <source>
        <strain evidence="10 11">ALL</strain>
    </source>
</reference>
<dbReference type="EC" id="3.1.1.4" evidence="8"/>
<dbReference type="GO" id="GO:0006644">
    <property type="term" value="P:phospholipid metabolic process"/>
    <property type="evidence" value="ECO:0007669"/>
    <property type="project" value="InterPro"/>
</dbReference>
<evidence type="ECO:0000256" key="4">
    <source>
        <dbReference type="PIRSR" id="PIRSR601211-1"/>
    </source>
</evidence>
<comment type="caution">
    <text evidence="10">The sequence shown here is derived from an EMBL/GenBank/DDBJ whole genome shotgun (WGS) entry which is preliminary data.</text>
</comment>
<evidence type="ECO:0000313" key="10">
    <source>
        <dbReference type="EMBL" id="TKR67699.1"/>
    </source>
</evidence>
<dbReference type="PROSITE" id="PS00119">
    <property type="entry name" value="PA2_ASP"/>
    <property type="match status" value="1"/>
</dbReference>
<evidence type="ECO:0000256" key="8">
    <source>
        <dbReference type="RuleBase" id="RU361236"/>
    </source>
</evidence>
<keyword evidence="8" id="KW-0443">Lipid metabolism</keyword>
<keyword evidence="5" id="KW-0479">Metal-binding</keyword>
<reference evidence="10 11" key="1">
    <citation type="journal article" date="2015" name="Genome Biol.">
        <title>Comparative genomics of Steinernema reveals deeply conserved gene regulatory networks.</title>
        <authorList>
            <person name="Dillman A.R."/>
            <person name="Macchietto M."/>
            <person name="Porter C.F."/>
            <person name="Rogers A."/>
            <person name="Williams B."/>
            <person name="Antoshechkin I."/>
            <person name="Lee M.M."/>
            <person name="Goodwin Z."/>
            <person name="Lu X."/>
            <person name="Lewis E.E."/>
            <person name="Goodrich-Blair H."/>
            <person name="Stock S.P."/>
            <person name="Adams B.J."/>
            <person name="Sternberg P.W."/>
            <person name="Mortazavi A."/>
        </authorList>
    </citation>
    <scope>NUCLEOTIDE SEQUENCE [LARGE SCALE GENOMIC DNA]</scope>
    <source>
        <strain evidence="10 11">ALL</strain>
    </source>
</reference>
<dbReference type="InterPro" id="IPR016090">
    <property type="entry name" value="PLA2-like_dom"/>
</dbReference>
<feature type="disulfide bond" evidence="6">
    <location>
        <begin position="96"/>
        <end position="129"/>
    </location>
</feature>
<dbReference type="GO" id="GO:0005509">
    <property type="term" value="F:calcium ion binding"/>
    <property type="evidence" value="ECO:0007669"/>
    <property type="project" value="InterPro"/>
</dbReference>